<evidence type="ECO:0000259" key="4">
    <source>
        <dbReference type="PROSITE" id="PS50949"/>
    </source>
</evidence>
<dbReference type="SUPFAM" id="SSF48008">
    <property type="entry name" value="GntR ligand-binding domain-like"/>
    <property type="match status" value="1"/>
</dbReference>
<dbReference type="CDD" id="cd07377">
    <property type="entry name" value="WHTH_GntR"/>
    <property type="match status" value="1"/>
</dbReference>
<dbReference type="RefSeq" id="WP_244350588.1">
    <property type="nucleotide sequence ID" value="NZ_JAFIRA010000025.1"/>
</dbReference>
<dbReference type="SMART" id="SM00345">
    <property type="entry name" value="HTH_GNTR"/>
    <property type="match status" value="1"/>
</dbReference>
<dbReference type="PANTHER" id="PTHR43537">
    <property type="entry name" value="TRANSCRIPTIONAL REGULATOR, GNTR FAMILY"/>
    <property type="match status" value="1"/>
</dbReference>
<feature type="domain" description="HTH gntR-type" evidence="4">
    <location>
        <begin position="15"/>
        <end position="82"/>
    </location>
</feature>
<dbReference type="Pfam" id="PF00392">
    <property type="entry name" value="GntR"/>
    <property type="match status" value="1"/>
</dbReference>
<dbReference type="Proteomes" id="UP000830835">
    <property type="component" value="Unassembled WGS sequence"/>
</dbReference>
<evidence type="ECO:0000256" key="1">
    <source>
        <dbReference type="ARBA" id="ARBA00023015"/>
    </source>
</evidence>
<reference evidence="5" key="1">
    <citation type="submission" date="2021-02" db="EMBL/GenBank/DDBJ databases">
        <title>The CRISPR/cas machinery reduction and long-range gene transfer in the hot spring cyanobacterium Synechococcus.</title>
        <authorList>
            <person name="Dvorak P."/>
            <person name="Jahodarova E."/>
            <person name="Hasler P."/>
            <person name="Poulickova A."/>
        </authorList>
    </citation>
    <scope>NUCLEOTIDE SEQUENCE</scope>
    <source>
        <strain evidence="5">Rupite</strain>
    </source>
</reference>
<keyword evidence="6" id="KW-1185">Reference proteome</keyword>
<dbReference type="SMART" id="SM00895">
    <property type="entry name" value="FCD"/>
    <property type="match status" value="1"/>
</dbReference>
<dbReference type="Gene3D" id="1.20.120.530">
    <property type="entry name" value="GntR ligand-binding domain-like"/>
    <property type="match status" value="1"/>
</dbReference>
<sequence>MSGKLSLEHPGFSLRTAQENVTLFLRHAIVSGQLPPGTRLIQAELASTLNISVTPIREALRELGAIGLVDLDPFRGAVVHTPTLTELEEIFEIRAALLPLNIRQGVYRIEDSMLDKAEEILDEMEGESDPATWIDLNRKFHELLYKAHSNTRLFQILQQLADLADLYINLSFSKKPLQRQSSEREHRQILSAYRRRNPEQAAAIAVAHINSTLEAAREALSELPNTNL</sequence>
<name>A0ABT0CC40_THEVL</name>
<evidence type="ECO:0000313" key="5">
    <source>
        <dbReference type="EMBL" id="MCJ2543311.1"/>
    </source>
</evidence>
<dbReference type="InterPro" id="IPR011711">
    <property type="entry name" value="GntR_C"/>
</dbReference>
<dbReference type="InterPro" id="IPR036388">
    <property type="entry name" value="WH-like_DNA-bd_sf"/>
</dbReference>
<evidence type="ECO:0000313" key="6">
    <source>
        <dbReference type="Proteomes" id="UP000830835"/>
    </source>
</evidence>
<dbReference type="Pfam" id="PF07729">
    <property type="entry name" value="FCD"/>
    <property type="match status" value="1"/>
</dbReference>
<protein>
    <submittedName>
        <fullName evidence="5">GntR family transcriptional regulator</fullName>
    </submittedName>
</protein>
<dbReference type="InterPro" id="IPR000524">
    <property type="entry name" value="Tscrpt_reg_HTH_GntR"/>
</dbReference>
<keyword evidence="2" id="KW-0238">DNA-binding</keyword>
<dbReference type="EMBL" id="JAFIRA010000025">
    <property type="protein sequence ID" value="MCJ2543311.1"/>
    <property type="molecule type" value="Genomic_DNA"/>
</dbReference>
<dbReference type="PROSITE" id="PS50949">
    <property type="entry name" value="HTH_GNTR"/>
    <property type="match status" value="1"/>
</dbReference>
<keyword evidence="3" id="KW-0804">Transcription</keyword>
<organism evidence="5 6">
    <name type="scientific">Thermostichus vulcanus str. 'Rupite'</name>
    <dbReference type="NCBI Taxonomy" id="2813851"/>
    <lineage>
        <taxon>Bacteria</taxon>
        <taxon>Bacillati</taxon>
        <taxon>Cyanobacteriota</taxon>
        <taxon>Cyanophyceae</taxon>
        <taxon>Thermostichales</taxon>
        <taxon>Thermostichaceae</taxon>
        <taxon>Thermostichus</taxon>
    </lineage>
</organism>
<proteinExistence type="predicted"/>
<dbReference type="SUPFAM" id="SSF46785">
    <property type="entry name" value="Winged helix' DNA-binding domain"/>
    <property type="match status" value="1"/>
</dbReference>
<evidence type="ECO:0000256" key="2">
    <source>
        <dbReference type="ARBA" id="ARBA00023125"/>
    </source>
</evidence>
<dbReference type="InterPro" id="IPR008920">
    <property type="entry name" value="TF_FadR/GntR_C"/>
</dbReference>
<dbReference type="Gene3D" id="1.10.10.10">
    <property type="entry name" value="Winged helix-like DNA-binding domain superfamily/Winged helix DNA-binding domain"/>
    <property type="match status" value="1"/>
</dbReference>
<dbReference type="PANTHER" id="PTHR43537:SF24">
    <property type="entry name" value="GLUCONATE OPERON TRANSCRIPTIONAL REPRESSOR"/>
    <property type="match status" value="1"/>
</dbReference>
<evidence type="ECO:0000256" key="3">
    <source>
        <dbReference type="ARBA" id="ARBA00023163"/>
    </source>
</evidence>
<accession>A0ABT0CC40</accession>
<gene>
    <name evidence="5" type="ORF">JX360_10405</name>
</gene>
<dbReference type="InterPro" id="IPR036390">
    <property type="entry name" value="WH_DNA-bd_sf"/>
</dbReference>
<comment type="caution">
    <text evidence="5">The sequence shown here is derived from an EMBL/GenBank/DDBJ whole genome shotgun (WGS) entry which is preliminary data.</text>
</comment>
<keyword evidence="1" id="KW-0805">Transcription regulation</keyword>